<proteinExistence type="predicted"/>
<evidence type="ECO:0000313" key="2">
    <source>
        <dbReference type="EMBL" id="KAK4514589.1"/>
    </source>
</evidence>
<dbReference type="Proteomes" id="UP001304243">
    <property type="component" value="Unassembled WGS sequence"/>
</dbReference>
<keyword evidence="3" id="KW-1185">Reference proteome</keyword>
<dbReference type="GO" id="GO:0004379">
    <property type="term" value="F:glycylpeptide N-tetradecanoyltransferase activity"/>
    <property type="evidence" value="ECO:0007669"/>
    <property type="project" value="UniProtKB-EC"/>
</dbReference>
<gene>
    <name evidence="2" type="primary">NMT1</name>
    <name evidence="2" type="ORF">ATC70_002188</name>
</gene>
<evidence type="ECO:0000256" key="1">
    <source>
        <dbReference type="SAM" id="MobiDB-lite"/>
    </source>
</evidence>
<name>A0AAN7DDL6_9FUNG</name>
<protein>
    <submittedName>
        <fullName evidence="2">Glycylpeptide N-tetradecanoyltransferase</fullName>
        <ecNumber evidence="2">2.3.1.97</ecNumber>
    </submittedName>
</protein>
<reference evidence="2 3" key="1">
    <citation type="submission" date="2022-11" db="EMBL/GenBank/DDBJ databases">
        <title>Mucor velutinosus strain NIH1002 WGS.</title>
        <authorList>
            <person name="Subramanian P."/>
            <person name="Mullikin J.C."/>
            <person name="Segre J.A."/>
            <person name="Zelazny A.M."/>
        </authorList>
    </citation>
    <scope>NUCLEOTIDE SEQUENCE [LARGE SCALE GENOMIC DNA]</scope>
    <source>
        <strain evidence="2 3">NIH1002</strain>
    </source>
</reference>
<dbReference type="EC" id="2.3.1.97" evidence="2"/>
<keyword evidence="2" id="KW-0808">Transferase</keyword>
<dbReference type="GeneID" id="89945890"/>
<comment type="caution">
    <text evidence="2">The sequence shown here is derived from an EMBL/GenBank/DDBJ whole genome shotgun (WGS) entry which is preliminary data.</text>
</comment>
<accession>A0AAN7DDL6</accession>
<keyword evidence="2" id="KW-0012">Acyltransferase</keyword>
<dbReference type="EMBL" id="JASEJX010000015">
    <property type="protein sequence ID" value="KAK4514589.1"/>
    <property type="molecule type" value="Genomic_DNA"/>
</dbReference>
<evidence type="ECO:0000313" key="3">
    <source>
        <dbReference type="Proteomes" id="UP001304243"/>
    </source>
</evidence>
<organism evidence="2 3">
    <name type="scientific">Mucor velutinosus</name>
    <dbReference type="NCBI Taxonomy" id="708070"/>
    <lineage>
        <taxon>Eukaryota</taxon>
        <taxon>Fungi</taxon>
        <taxon>Fungi incertae sedis</taxon>
        <taxon>Mucoromycota</taxon>
        <taxon>Mucoromycotina</taxon>
        <taxon>Mucoromycetes</taxon>
        <taxon>Mucorales</taxon>
        <taxon>Mucorineae</taxon>
        <taxon>Mucoraceae</taxon>
        <taxon>Mucor</taxon>
    </lineage>
</organism>
<feature type="region of interest" description="Disordered" evidence="1">
    <location>
        <begin position="65"/>
        <end position="87"/>
    </location>
</feature>
<dbReference type="AlphaFoldDB" id="A0AAN7DDL6"/>
<dbReference type="RefSeq" id="XP_064681255.1">
    <property type="nucleotide sequence ID" value="XM_064821569.1"/>
</dbReference>
<sequence length="116" mass="12855">MLQLCSNADLESLSNAAISCKPSKTLTNDQKSLVLAIRKLKRFMANDSDRITTWIYTTLKLRRSQTPTGTHQKGGGGTDRIYSQQPSLDMSDPVNQALVDLMTNCISFQEATNSTR</sequence>